<dbReference type="STRING" id="1305731.GCA_000934705_00768"/>
<dbReference type="InterPro" id="IPR000182">
    <property type="entry name" value="GNAT_dom"/>
</dbReference>
<dbReference type="PROSITE" id="PS51186">
    <property type="entry name" value="GNAT"/>
    <property type="match status" value="1"/>
</dbReference>
<dbReference type="Pfam" id="PF13302">
    <property type="entry name" value="Acetyltransf_3"/>
    <property type="match status" value="1"/>
</dbReference>
<feature type="domain" description="N-acetyltransferase" evidence="4">
    <location>
        <begin position="741"/>
        <end position="896"/>
    </location>
</feature>
<dbReference type="Pfam" id="PF13549">
    <property type="entry name" value="ATP-grasp_5"/>
    <property type="match status" value="1"/>
</dbReference>
<keyword evidence="2" id="KW-0547">Nucleotide-binding</keyword>
<dbReference type="InterPro" id="IPR036291">
    <property type="entry name" value="NAD(P)-bd_dom_sf"/>
</dbReference>
<dbReference type="Gene3D" id="3.40.50.720">
    <property type="entry name" value="NAD(P)-binding Rossmann-like Domain"/>
    <property type="match status" value="1"/>
</dbReference>
<evidence type="ECO:0000256" key="2">
    <source>
        <dbReference type="ARBA" id="ARBA00022741"/>
    </source>
</evidence>
<dbReference type="SMART" id="SM00881">
    <property type="entry name" value="CoA_binding"/>
    <property type="match status" value="1"/>
</dbReference>
<reference evidence="5 6" key="1">
    <citation type="submission" date="2015-09" db="EMBL/GenBank/DDBJ databases">
        <title>Identification and resolution of microdiversity through metagenomic sequencing of parallel consortia.</title>
        <authorList>
            <person name="Nelson W.C."/>
            <person name="Romine M.F."/>
            <person name="Lindemann S.R."/>
        </authorList>
    </citation>
    <scope>NUCLEOTIDE SEQUENCE [LARGE SCALE GENOMIC DNA]</scope>
    <source>
        <strain evidence="5">HL-55</strain>
    </source>
</reference>
<dbReference type="SUPFAM" id="SSF51735">
    <property type="entry name" value="NAD(P)-binding Rossmann-fold domains"/>
    <property type="match status" value="1"/>
</dbReference>
<dbReference type="PANTHER" id="PTHR43334:SF1">
    <property type="entry name" value="3-HYDROXYPROPIONATE--COA LIGASE [ADP-FORMING]"/>
    <property type="match status" value="1"/>
</dbReference>
<dbReference type="GO" id="GO:0016747">
    <property type="term" value="F:acyltransferase activity, transferring groups other than amino-acyl groups"/>
    <property type="evidence" value="ECO:0007669"/>
    <property type="project" value="InterPro"/>
</dbReference>
<dbReference type="InterPro" id="IPR043938">
    <property type="entry name" value="Ligase_CoA_dom"/>
</dbReference>
<dbReference type="InterPro" id="IPR016181">
    <property type="entry name" value="Acyl_CoA_acyltransferase"/>
</dbReference>
<keyword evidence="3" id="KW-0067">ATP-binding</keyword>
<name>A0A0P7ZEF8_9GAMM</name>
<dbReference type="Gene3D" id="3.40.630.30">
    <property type="match status" value="1"/>
</dbReference>
<dbReference type="Pfam" id="PF13380">
    <property type="entry name" value="CoA_binding_2"/>
    <property type="match status" value="1"/>
</dbReference>
<dbReference type="OrthoDB" id="9807426at2"/>
<dbReference type="SUPFAM" id="SSF56059">
    <property type="entry name" value="Glutathione synthetase ATP-binding domain-like"/>
    <property type="match status" value="1"/>
</dbReference>
<dbReference type="Gene3D" id="3.30.470.20">
    <property type="entry name" value="ATP-grasp fold, B domain"/>
    <property type="match status" value="1"/>
</dbReference>
<dbReference type="InterPro" id="IPR016102">
    <property type="entry name" value="Succinyl-CoA_synth-like"/>
</dbReference>
<evidence type="ECO:0000256" key="3">
    <source>
        <dbReference type="ARBA" id="ARBA00022840"/>
    </source>
</evidence>
<gene>
    <name evidence="5" type="ORF">HLUCCX14_14050</name>
</gene>
<dbReference type="SUPFAM" id="SSF55729">
    <property type="entry name" value="Acyl-CoA N-acyltransferases (Nat)"/>
    <property type="match status" value="1"/>
</dbReference>
<dbReference type="PATRIC" id="fig|1305731.5.peg.1287"/>
<dbReference type="Pfam" id="PF13607">
    <property type="entry name" value="Succ_CoA_lig"/>
    <property type="match status" value="1"/>
</dbReference>
<dbReference type="Proteomes" id="UP000050416">
    <property type="component" value="Unassembled WGS sequence"/>
</dbReference>
<evidence type="ECO:0000259" key="4">
    <source>
        <dbReference type="PROSITE" id="PS51186"/>
    </source>
</evidence>
<organism evidence="5 6">
    <name type="scientific">Marinobacter excellens HL-55</name>
    <dbReference type="NCBI Taxonomy" id="1305731"/>
    <lineage>
        <taxon>Bacteria</taxon>
        <taxon>Pseudomonadati</taxon>
        <taxon>Pseudomonadota</taxon>
        <taxon>Gammaproteobacteria</taxon>
        <taxon>Pseudomonadales</taxon>
        <taxon>Marinobacteraceae</taxon>
        <taxon>Marinobacter</taxon>
    </lineage>
</organism>
<keyword evidence="1" id="KW-0436">Ligase</keyword>
<dbReference type="EMBL" id="LJZQ01000025">
    <property type="protein sequence ID" value="KPQ27628.1"/>
    <property type="molecule type" value="Genomic_DNA"/>
</dbReference>
<dbReference type="AlphaFoldDB" id="A0A0P7ZEF8"/>
<evidence type="ECO:0000313" key="5">
    <source>
        <dbReference type="EMBL" id="KPQ27628.1"/>
    </source>
</evidence>
<proteinExistence type="predicted"/>
<sequence>MSTRYLESLFNPESIVVVGASERADNLGGMVLRNLLGGGYPGRLVVVNQSDYDNVHGVTCVKKISRLDFSPDLAIVCTPPDTVPKMIRKLGEWGVRTAIVMTGGMSRTHSKTGQPLMYSVRDAARDTGIRVLGPNTIGLMVPARHLNATYAHMGAIPGRVAFVGQSGTIASSVIDWAFARGVGFSYFLTLGDGMDIDHDDLIDYLAQDTQTRAILLHIENMPNPRRFMSAVRVASRTKPVIAVKSGRVPESEWFAHELPAGIKRSDPVYDAMLQRAGVLRVDGLGQMFDALETLTRMRPLRRESLAIMANGVGPGVLAVDRLADLGGELAELSEASIDQLAELLPPYWTRKNPIDLNYDASPELYANAIKILAKDPNVANVLVMYAPTLVQDSLQIADAVVQASKGTRLNIFTCWLGQSTVMDSREEFYRAGLPSFFNPEKAVMAFMQHVRHQRVQRLLTETPESFTDHFADRANTRKLVARALRDGRKHLSHRDARRVICDYGINTIDTVYCDDLEEVLEVFAVERRPIDISVVHEQGCFPFLELSPTQRRYKGTVKKLNSEQVIIDTCRFLMEDYRSHFPRSGFLGFAVQRSYQHVGGIEFSVGITRDELFGPLVVCGAAGAQVNIMSDRQIALPPLNMVLARELLRRTYMYKLLKEHSLKPEEDIRAVSETLVTLSQIVIDIPEIRGLEISPLLFNEQGAVAVNIAIDLDDKPGRPIIQPYPRELEEWIVLPRSGRRVIIRPVLAEDEPAHRSFHEHQSPESIRYRFFQYRKHFSREDVAQMVQIDYDREMVFIANAPRLDEEGEETLGTVRTWTDADNLRCEFAVMVDDRMKGEGLGVALMQKMIDYCRARGTVEMIGNVLPDNRPMLKLAEHLGFETRYNPEEEVMDLRLVLNEPENDWQKERLGKGGHL</sequence>
<dbReference type="Pfam" id="PF19045">
    <property type="entry name" value="Ligase_CoA_2"/>
    <property type="match status" value="1"/>
</dbReference>
<dbReference type="GO" id="GO:0005524">
    <property type="term" value="F:ATP binding"/>
    <property type="evidence" value="ECO:0007669"/>
    <property type="project" value="UniProtKB-KW"/>
</dbReference>
<protein>
    <recommendedName>
        <fullName evidence="4">N-acetyltransferase domain-containing protein</fullName>
    </recommendedName>
</protein>
<accession>A0A0P7ZEF8</accession>
<dbReference type="InterPro" id="IPR051538">
    <property type="entry name" value="Acyl-CoA_Synth/Transferase"/>
</dbReference>
<comment type="caution">
    <text evidence="5">The sequence shown here is derived from an EMBL/GenBank/DDBJ whole genome shotgun (WGS) entry which is preliminary data.</text>
</comment>
<dbReference type="GO" id="GO:0043758">
    <property type="term" value="F:acetate-CoA ligase (ADP-forming) activity"/>
    <property type="evidence" value="ECO:0007669"/>
    <property type="project" value="InterPro"/>
</dbReference>
<dbReference type="InterPro" id="IPR013815">
    <property type="entry name" value="ATP_grasp_subdomain_1"/>
</dbReference>
<dbReference type="SUPFAM" id="SSF52210">
    <property type="entry name" value="Succinyl-CoA synthetase domains"/>
    <property type="match status" value="2"/>
</dbReference>
<dbReference type="Gene3D" id="3.40.50.261">
    <property type="entry name" value="Succinyl-CoA synthetase domains"/>
    <property type="match status" value="2"/>
</dbReference>
<dbReference type="InterPro" id="IPR032875">
    <property type="entry name" value="Succ_CoA_lig_flav_dom"/>
</dbReference>
<dbReference type="PANTHER" id="PTHR43334">
    <property type="entry name" value="ACETATE--COA LIGASE [ADP-FORMING]"/>
    <property type="match status" value="1"/>
</dbReference>
<evidence type="ECO:0000256" key="1">
    <source>
        <dbReference type="ARBA" id="ARBA00022598"/>
    </source>
</evidence>
<dbReference type="Gene3D" id="3.30.1490.20">
    <property type="entry name" value="ATP-grasp fold, A domain"/>
    <property type="match status" value="1"/>
</dbReference>
<dbReference type="InterPro" id="IPR003781">
    <property type="entry name" value="CoA-bd"/>
</dbReference>
<evidence type="ECO:0000313" key="6">
    <source>
        <dbReference type="Proteomes" id="UP000050416"/>
    </source>
</evidence>